<accession>A0A0G0WX37</accession>
<keyword evidence="3" id="KW-0328">Glycosyltransferase</keyword>
<evidence type="ECO:0000313" key="10">
    <source>
        <dbReference type="EMBL" id="KKS17299.1"/>
    </source>
</evidence>
<feature type="transmembrane region" description="Helical" evidence="8">
    <location>
        <begin position="316"/>
        <end position="333"/>
    </location>
</feature>
<organism evidence="10 11">
    <name type="scientific">candidate division WWE3 bacterium GW2011_GWB1_41_6</name>
    <dbReference type="NCBI Taxonomy" id="1619112"/>
    <lineage>
        <taxon>Bacteria</taxon>
        <taxon>Katanobacteria</taxon>
    </lineage>
</organism>
<keyword evidence="7 8" id="KW-0472">Membrane</keyword>
<feature type="transmembrane region" description="Helical" evidence="8">
    <location>
        <begin position="371"/>
        <end position="394"/>
    </location>
</feature>
<feature type="transmembrane region" description="Helical" evidence="8">
    <location>
        <begin position="339"/>
        <end position="359"/>
    </location>
</feature>
<reference evidence="10 11" key="1">
    <citation type="journal article" date="2015" name="Nature">
        <title>rRNA introns, odd ribosomes, and small enigmatic genomes across a large radiation of phyla.</title>
        <authorList>
            <person name="Brown C.T."/>
            <person name="Hug L.A."/>
            <person name="Thomas B.C."/>
            <person name="Sharon I."/>
            <person name="Castelle C.J."/>
            <person name="Singh A."/>
            <person name="Wilkins M.J."/>
            <person name="Williams K.H."/>
            <person name="Banfield J.F."/>
        </authorList>
    </citation>
    <scope>NUCLEOTIDE SEQUENCE [LARGE SCALE GENOMIC DNA]</scope>
</reference>
<feature type="transmembrane region" description="Helical" evidence="8">
    <location>
        <begin position="146"/>
        <end position="165"/>
    </location>
</feature>
<feature type="transmembrane region" description="Helical" evidence="8">
    <location>
        <begin position="12"/>
        <end position="31"/>
    </location>
</feature>
<name>A0A0G0WX37_UNCKA</name>
<feature type="transmembrane region" description="Helical" evidence="8">
    <location>
        <begin position="225"/>
        <end position="245"/>
    </location>
</feature>
<comment type="subcellular location">
    <subcellularLocation>
        <location evidence="1">Cell membrane</location>
        <topology evidence="1">Multi-pass membrane protein</topology>
    </subcellularLocation>
</comment>
<proteinExistence type="predicted"/>
<feature type="transmembrane region" description="Helical" evidence="8">
    <location>
        <begin position="293"/>
        <end position="309"/>
    </location>
</feature>
<evidence type="ECO:0000259" key="9">
    <source>
        <dbReference type="Pfam" id="PF13231"/>
    </source>
</evidence>
<evidence type="ECO:0000256" key="5">
    <source>
        <dbReference type="ARBA" id="ARBA00022692"/>
    </source>
</evidence>
<evidence type="ECO:0000256" key="2">
    <source>
        <dbReference type="ARBA" id="ARBA00022475"/>
    </source>
</evidence>
<evidence type="ECO:0000256" key="8">
    <source>
        <dbReference type="SAM" id="Phobius"/>
    </source>
</evidence>
<feature type="transmembrane region" description="Helical" evidence="8">
    <location>
        <begin position="121"/>
        <end position="139"/>
    </location>
</feature>
<gene>
    <name evidence="10" type="ORF">UU72_C0004G0038</name>
</gene>
<comment type="caution">
    <text evidence="10">The sequence shown here is derived from an EMBL/GenBank/DDBJ whole genome shotgun (WGS) entry which is preliminary data.</text>
</comment>
<keyword evidence="2" id="KW-1003">Cell membrane</keyword>
<dbReference type="InterPro" id="IPR050297">
    <property type="entry name" value="LipidA_mod_glycosyltrf_83"/>
</dbReference>
<dbReference type="GO" id="GO:0016763">
    <property type="term" value="F:pentosyltransferase activity"/>
    <property type="evidence" value="ECO:0007669"/>
    <property type="project" value="TreeGrafter"/>
</dbReference>
<evidence type="ECO:0000256" key="6">
    <source>
        <dbReference type="ARBA" id="ARBA00022989"/>
    </source>
</evidence>
<feature type="transmembrane region" description="Helical" evidence="8">
    <location>
        <begin position="171"/>
        <end position="204"/>
    </location>
</feature>
<evidence type="ECO:0000313" key="11">
    <source>
        <dbReference type="Proteomes" id="UP000034163"/>
    </source>
</evidence>
<keyword evidence="4 10" id="KW-0808">Transferase</keyword>
<dbReference type="EMBL" id="LCBS01000004">
    <property type="protein sequence ID" value="KKS17299.1"/>
    <property type="molecule type" value="Genomic_DNA"/>
</dbReference>
<dbReference type="PANTHER" id="PTHR33908">
    <property type="entry name" value="MANNOSYLTRANSFERASE YKCB-RELATED"/>
    <property type="match status" value="1"/>
</dbReference>
<dbReference type="Pfam" id="PF13231">
    <property type="entry name" value="PMT_2"/>
    <property type="match status" value="1"/>
</dbReference>
<feature type="transmembrane region" description="Helical" evidence="8">
    <location>
        <begin position="71"/>
        <end position="91"/>
    </location>
</feature>
<dbReference type="Proteomes" id="UP000034163">
    <property type="component" value="Unassembled WGS sequence"/>
</dbReference>
<dbReference type="InterPro" id="IPR038731">
    <property type="entry name" value="RgtA/B/C-like"/>
</dbReference>
<feature type="transmembrane region" description="Helical" evidence="8">
    <location>
        <begin position="98"/>
        <end position="115"/>
    </location>
</feature>
<dbReference type="GO" id="GO:0005886">
    <property type="term" value="C:plasma membrane"/>
    <property type="evidence" value="ECO:0007669"/>
    <property type="project" value="UniProtKB-SubCell"/>
</dbReference>
<dbReference type="PANTHER" id="PTHR33908:SF11">
    <property type="entry name" value="MEMBRANE PROTEIN"/>
    <property type="match status" value="1"/>
</dbReference>
<dbReference type="AlphaFoldDB" id="A0A0G0WX37"/>
<feature type="domain" description="Glycosyltransferase RgtA/B/C/D-like" evidence="9">
    <location>
        <begin position="67"/>
        <end position="200"/>
    </location>
</feature>
<dbReference type="GO" id="GO:0009103">
    <property type="term" value="P:lipopolysaccharide biosynthetic process"/>
    <property type="evidence" value="ECO:0007669"/>
    <property type="project" value="UniProtKB-ARBA"/>
</dbReference>
<sequence length="538" mass="61384">MRNISHILSENRFEIIIIAFLVVVTAFLHSYNMLNFPYFESDEGTYMSQAWSFSTSGKLSPYKYIYDHPPLGWIFISFWTHITGGIFAFGFSLNSGRVFMLVLQTVSSILLYFIARRLTDSRLGGLLTVLIFSASPLGIYLHRRILLDNIMTFWLLLSLFIILYSKMSSKTIYLSAVVLAIAVLTKEPAIIFLPVYAYIFNLVLRGGIGSISSLTTMDNRSIGGAVIWLLMFLFIVLLYPLLAFIRGELLPSDSGVSLVHTFLEQWSRRSGSFADIRNTDIWINIVNWLKEDPLYIVTGLAASLINLYFGLKNRNALVLSLLSISYWAFLLLSGFVLEFFIIPVLPFMAMNISYITIYLRRLIKRRYMSIGVVTLSVIPALSVAVMLFLMIVHYSGNVKDKFNIFSDDQTGPQKEAVWWLLNNTSDNMVIVIDNYAYIDLNARNTLTGRKFEYYWKVDFDPDISNVLLSNNYDNIDYVAATPQMIRDINNNPKLALTREALKKSEKVIEYMGNEWGVEIHKVFPSGNDVTLSGGYLYL</sequence>
<evidence type="ECO:0000256" key="1">
    <source>
        <dbReference type="ARBA" id="ARBA00004651"/>
    </source>
</evidence>
<keyword evidence="6 8" id="KW-1133">Transmembrane helix</keyword>
<protein>
    <submittedName>
        <fullName evidence="10">Glycosyl transferase family 39</fullName>
    </submittedName>
</protein>
<keyword evidence="5 8" id="KW-0812">Transmembrane</keyword>
<evidence type="ECO:0000256" key="4">
    <source>
        <dbReference type="ARBA" id="ARBA00022679"/>
    </source>
</evidence>
<evidence type="ECO:0000256" key="7">
    <source>
        <dbReference type="ARBA" id="ARBA00023136"/>
    </source>
</evidence>
<evidence type="ECO:0000256" key="3">
    <source>
        <dbReference type="ARBA" id="ARBA00022676"/>
    </source>
</evidence>